<evidence type="ECO:0000256" key="2">
    <source>
        <dbReference type="ARBA" id="ARBA00022723"/>
    </source>
</evidence>
<feature type="compositionally biased region" description="Low complexity" evidence="8">
    <location>
        <begin position="280"/>
        <end position="293"/>
    </location>
</feature>
<dbReference type="Pfam" id="PF00096">
    <property type="entry name" value="zf-C2H2"/>
    <property type="match status" value="1"/>
</dbReference>
<dbReference type="PANTHER" id="PTHR23235:SF120">
    <property type="entry name" value="KRUPPEL-LIKE FACTOR 15"/>
    <property type="match status" value="1"/>
</dbReference>
<dbReference type="GO" id="GO:0005634">
    <property type="term" value="C:nucleus"/>
    <property type="evidence" value="ECO:0007669"/>
    <property type="project" value="UniProtKB-SubCell"/>
</dbReference>
<feature type="compositionally biased region" description="Basic residues" evidence="8">
    <location>
        <begin position="326"/>
        <end position="335"/>
    </location>
</feature>
<keyword evidence="2" id="KW-0479">Metal-binding</keyword>
<keyword evidence="4 7" id="KW-0863">Zinc-finger</keyword>
<feature type="domain" description="C2H2-type" evidence="9">
    <location>
        <begin position="341"/>
        <end position="368"/>
    </location>
</feature>
<evidence type="ECO:0000256" key="7">
    <source>
        <dbReference type="PROSITE-ProRule" id="PRU00042"/>
    </source>
</evidence>
<reference evidence="10" key="1">
    <citation type="submission" date="2020-11" db="EMBL/GenBank/DDBJ databases">
        <authorList>
            <person name="Koelle M."/>
            <person name="Horta M.A.C."/>
            <person name="Nowrousian M."/>
            <person name="Ohm R.A."/>
            <person name="Benz P."/>
            <person name="Pilgard A."/>
        </authorList>
    </citation>
    <scope>NUCLEOTIDE SEQUENCE</scope>
    <source>
        <strain evidence="10">FPRL280</strain>
    </source>
</reference>
<evidence type="ECO:0000256" key="1">
    <source>
        <dbReference type="ARBA" id="ARBA00004123"/>
    </source>
</evidence>
<accession>A0A8H7U4A5</accession>
<evidence type="ECO:0000313" key="11">
    <source>
        <dbReference type="Proteomes" id="UP000639403"/>
    </source>
</evidence>
<evidence type="ECO:0000256" key="6">
    <source>
        <dbReference type="ARBA" id="ARBA00023242"/>
    </source>
</evidence>
<dbReference type="FunFam" id="3.30.160.60:FF:001498">
    <property type="entry name" value="Zinc finger protein 404"/>
    <property type="match status" value="1"/>
</dbReference>
<dbReference type="PROSITE" id="PS00028">
    <property type="entry name" value="ZINC_FINGER_C2H2_1"/>
    <property type="match status" value="1"/>
</dbReference>
<sequence>MHRLIMDHDEHEHVLDLSDVVHDEPLVDDDIQHFSSSTSESMSPRSSEHFSPGGLSLDAELEALHDSGPDAHSHGHLSLSGPGVPSFSVEQLEREITSLFDQNTSSINLPGLAAVLQAAHAQAEEKERAAEALAARNPEFARCREEEEHVKNRTRTAPAFHSLTADEDILLNGRSGSASGHTTDGSEYLYDDEGESERGDDGPDSAVRHPSPLIAPDPSTTGASSPISEDYPSLNDIFTHYTNFDRDDDDPVRVHDEELDDTRSSVADHISSLPPYERFSPPASSGPGPSYGALRHDTLSPELEQPVASTSSGPGTASEGEEPPAKKPRERRRREKVVQVHTCEKCSKTFTRRSDLQRHNRIHTGERPFICPEDGCGKTFIQVSMATATRYE</sequence>
<keyword evidence="3" id="KW-0677">Repeat</keyword>
<dbReference type="InterPro" id="IPR013087">
    <property type="entry name" value="Znf_C2H2_type"/>
</dbReference>
<evidence type="ECO:0000313" key="10">
    <source>
        <dbReference type="EMBL" id="KAF9818627.1"/>
    </source>
</evidence>
<dbReference type="GO" id="GO:0008270">
    <property type="term" value="F:zinc ion binding"/>
    <property type="evidence" value="ECO:0007669"/>
    <property type="project" value="UniProtKB-KW"/>
</dbReference>
<dbReference type="PROSITE" id="PS50157">
    <property type="entry name" value="ZINC_FINGER_C2H2_2"/>
    <property type="match status" value="1"/>
</dbReference>
<organism evidence="10 11">
    <name type="scientific">Rhodonia placenta</name>
    <dbReference type="NCBI Taxonomy" id="104341"/>
    <lineage>
        <taxon>Eukaryota</taxon>
        <taxon>Fungi</taxon>
        <taxon>Dikarya</taxon>
        <taxon>Basidiomycota</taxon>
        <taxon>Agaricomycotina</taxon>
        <taxon>Agaricomycetes</taxon>
        <taxon>Polyporales</taxon>
        <taxon>Adustoporiaceae</taxon>
        <taxon>Rhodonia</taxon>
    </lineage>
</organism>
<keyword evidence="5" id="KW-0862">Zinc</keyword>
<name>A0A8H7U4A5_9APHY</name>
<feature type="compositionally biased region" description="Polar residues" evidence="8">
    <location>
        <begin position="218"/>
        <end position="227"/>
    </location>
</feature>
<dbReference type="PANTHER" id="PTHR23235">
    <property type="entry name" value="KRUEPPEL-LIKE TRANSCRIPTION FACTOR"/>
    <property type="match status" value="1"/>
</dbReference>
<proteinExistence type="predicted"/>
<protein>
    <recommendedName>
        <fullName evidence="9">C2H2-type domain-containing protein</fullName>
    </recommendedName>
</protein>
<evidence type="ECO:0000256" key="4">
    <source>
        <dbReference type="ARBA" id="ARBA00022771"/>
    </source>
</evidence>
<dbReference type="InterPro" id="IPR036236">
    <property type="entry name" value="Znf_C2H2_sf"/>
</dbReference>
<feature type="compositionally biased region" description="Low complexity" evidence="8">
    <location>
        <begin position="34"/>
        <end position="52"/>
    </location>
</feature>
<comment type="caution">
    <text evidence="10">The sequence shown here is derived from an EMBL/GenBank/DDBJ whole genome shotgun (WGS) entry which is preliminary data.</text>
</comment>
<comment type="subcellular location">
    <subcellularLocation>
        <location evidence="1">Nucleus</location>
    </subcellularLocation>
</comment>
<dbReference type="GO" id="GO:0000978">
    <property type="term" value="F:RNA polymerase II cis-regulatory region sequence-specific DNA binding"/>
    <property type="evidence" value="ECO:0007669"/>
    <property type="project" value="TreeGrafter"/>
</dbReference>
<dbReference type="GO" id="GO:0000981">
    <property type="term" value="F:DNA-binding transcription factor activity, RNA polymerase II-specific"/>
    <property type="evidence" value="ECO:0007669"/>
    <property type="project" value="TreeGrafter"/>
</dbReference>
<evidence type="ECO:0000259" key="9">
    <source>
        <dbReference type="PROSITE" id="PS50157"/>
    </source>
</evidence>
<reference evidence="10" key="2">
    <citation type="journal article" name="Front. Microbiol.">
        <title>Degradative Capacity of Two Strains of Rhodonia placenta: From Phenotype to Genotype.</title>
        <authorList>
            <person name="Kolle M."/>
            <person name="Horta M.A.C."/>
            <person name="Nowrousian M."/>
            <person name="Ohm R.A."/>
            <person name="Benz J.P."/>
            <person name="Pilgard A."/>
        </authorList>
    </citation>
    <scope>NUCLEOTIDE SEQUENCE</scope>
    <source>
        <strain evidence="10">FPRL280</strain>
    </source>
</reference>
<feature type="compositionally biased region" description="Polar residues" evidence="8">
    <location>
        <begin position="174"/>
        <end position="185"/>
    </location>
</feature>
<feature type="region of interest" description="Disordered" evidence="8">
    <location>
        <begin position="171"/>
        <end position="337"/>
    </location>
</feature>
<dbReference type="Proteomes" id="UP000639403">
    <property type="component" value="Unassembled WGS sequence"/>
</dbReference>
<evidence type="ECO:0000256" key="3">
    <source>
        <dbReference type="ARBA" id="ARBA00022737"/>
    </source>
</evidence>
<dbReference type="Gene3D" id="3.30.160.60">
    <property type="entry name" value="Classic Zinc Finger"/>
    <property type="match status" value="2"/>
</dbReference>
<evidence type="ECO:0000256" key="5">
    <source>
        <dbReference type="ARBA" id="ARBA00022833"/>
    </source>
</evidence>
<feature type="region of interest" description="Disordered" evidence="8">
    <location>
        <begin position="34"/>
        <end position="54"/>
    </location>
</feature>
<dbReference type="SMART" id="SM00355">
    <property type="entry name" value="ZnF_C2H2"/>
    <property type="match status" value="1"/>
</dbReference>
<dbReference type="EMBL" id="JADOXO010000027">
    <property type="protein sequence ID" value="KAF9818627.1"/>
    <property type="molecule type" value="Genomic_DNA"/>
</dbReference>
<dbReference type="SUPFAM" id="SSF57667">
    <property type="entry name" value="beta-beta-alpha zinc fingers"/>
    <property type="match status" value="1"/>
</dbReference>
<keyword evidence="6" id="KW-0539">Nucleus</keyword>
<evidence type="ECO:0000256" key="8">
    <source>
        <dbReference type="SAM" id="MobiDB-lite"/>
    </source>
</evidence>
<gene>
    <name evidence="10" type="ORF">IEO21_02607</name>
</gene>
<dbReference type="AlphaFoldDB" id="A0A8H7U4A5"/>